<dbReference type="InterPro" id="IPR033248">
    <property type="entry name" value="Transketolase_C"/>
</dbReference>
<dbReference type="EMBL" id="CAFBRA010000016">
    <property type="protein sequence ID" value="CAB5072861.1"/>
    <property type="molecule type" value="Genomic_DNA"/>
</dbReference>
<dbReference type="GO" id="GO:0016491">
    <property type="term" value="F:oxidoreductase activity"/>
    <property type="evidence" value="ECO:0007669"/>
    <property type="project" value="UniProtKB-KW"/>
</dbReference>
<keyword evidence="3" id="KW-0786">Thiamine pyrophosphate</keyword>
<organism evidence="5">
    <name type="scientific">freshwater metagenome</name>
    <dbReference type="NCBI Taxonomy" id="449393"/>
    <lineage>
        <taxon>unclassified sequences</taxon>
        <taxon>metagenomes</taxon>
        <taxon>ecological metagenomes</taxon>
    </lineage>
</organism>
<dbReference type="SUPFAM" id="SSF52518">
    <property type="entry name" value="Thiamin diphosphate-binding fold (THDP-binding)"/>
    <property type="match status" value="1"/>
</dbReference>
<dbReference type="EMBL" id="CAFAAA010000012">
    <property type="protein sequence ID" value="CAB4778377.1"/>
    <property type="molecule type" value="Genomic_DNA"/>
</dbReference>
<protein>
    <submittedName>
        <fullName evidence="5">Unannotated protein</fullName>
    </submittedName>
</protein>
<dbReference type="PANTHER" id="PTHR43257:SF2">
    <property type="entry name" value="PYRUVATE DEHYDROGENASE E1 COMPONENT SUBUNIT BETA"/>
    <property type="match status" value="1"/>
</dbReference>
<dbReference type="SMART" id="SM00861">
    <property type="entry name" value="Transket_pyr"/>
    <property type="match status" value="1"/>
</dbReference>
<evidence type="ECO:0000256" key="3">
    <source>
        <dbReference type="ARBA" id="ARBA00023052"/>
    </source>
</evidence>
<keyword evidence="2" id="KW-0560">Oxidoreductase</keyword>
<dbReference type="EMBL" id="CAEZYI010000045">
    <property type="protein sequence ID" value="CAB4722700.1"/>
    <property type="molecule type" value="Genomic_DNA"/>
</dbReference>
<dbReference type="InterPro" id="IPR009014">
    <property type="entry name" value="Transketo_C/PFOR_II"/>
</dbReference>
<dbReference type="Pfam" id="PF02779">
    <property type="entry name" value="Transket_pyr"/>
    <property type="match status" value="1"/>
</dbReference>
<dbReference type="AlphaFoldDB" id="A0A6J6RF79"/>
<proteinExistence type="predicted"/>
<evidence type="ECO:0000313" key="8">
    <source>
        <dbReference type="EMBL" id="CAB5072861.1"/>
    </source>
</evidence>
<accession>A0A6J6RF79</accession>
<evidence type="ECO:0000313" key="7">
    <source>
        <dbReference type="EMBL" id="CAB4838509.1"/>
    </source>
</evidence>
<dbReference type="FunFam" id="3.40.50.970:FF:000001">
    <property type="entry name" value="Pyruvate dehydrogenase E1 beta subunit"/>
    <property type="match status" value="1"/>
</dbReference>
<dbReference type="PANTHER" id="PTHR43257">
    <property type="entry name" value="PYRUVATE DEHYDROGENASE E1 COMPONENT BETA SUBUNIT"/>
    <property type="match status" value="1"/>
</dbReference>
<evidence type="ECO:0000256" key="2">
    <source>
        <dbReference type="ARBA" id="ARBA00023002"/>
    </source>
</evidence>
<evidence type="ECO:0000313" key="6">
    <source>
        <dbReference type="EMBL" id="CAB4778377.1"/>
    </source>
</evidence>
<evidence type="ECO:0000259" key="4">
    <source>
        <dbReference type="SMART" id="SM00861"/>
    </source>
</evidence>
<name>A0A6J6RF79_9ZZZZ</name>
<reference evidence="5" key="1">
    <citation type="submission" date="2020-05" db="EMBL/GenBank/DDBJ databases">
        <authorList>
            <person name="Chiriac C."/>
            <person name="Salcher M."/>
            <person name="Ghai R."/>
            <person name="Kavagutti S V."/>
        </authorList>
    </citation>
    <scope>NUCLEOTIDE SEQUENCE</scope>
</reference>
<dbReference type="SUPFAM" id="SSF52922">
    <property type="entry name" value="TK C-terminal domain-like"/>
    <property type="match status" value="1"/>
</dbReference>
<dbReference type="Gene3D" id="3.40.50.920">
    <property type="match status" value="1"/>
</dbReference>
<dbReference type="InterPro" id="IPR029061">
    <property type="entry name" value="THDP-binding"/>
</dbReference>
<dbReference type="CDD" id="cd07036">
    <property type="entry name" value="TPP_PYR_E1-PDHc-beta_like"/>
    <property type="match status" value="1"/>
</dbReference>
<gene>
    <name evidence="5" type="ORF">UFOPK2662_00837</name>
    <name evidence="6" type="ORF">UFOPK2942_00553</name>
    <name evidence="7" type="ORF">UFOPK3232_00637</name>
    <name evidence="8" type="ORF">UFOPK4382_00385</name>
</gene>
<feature type="domain" description="Transketolase-like pyrimidine-binding" evidence="4">
    <location>
        <begin position="8"/>
        <end position="183"/>
    </location>
</feature>
<dbReference type="EMBL" id="CAFARE010000018">
    <property type="protein sequence ID" value="CAB4838509.1"/>
    <property type="molecule type" value="Genomic_DNA"/>
</dbReference>
<evidence type="ECO:0000256" key="1">
    <source>
        <dbReference type="ARBA" id="ARBA00001964"/>
    </source>
</evidence>
<comment type="cofactor">
    <cofactor evidence="1">
        <name>thiamine diphosphate</name>
        <dbReference type="ChEBI" id="CHEBI:58937"/>
    </cofactor>
</comment>
<dbReference type="Pfam" id="PF02780">
    <property type="entry name" value="Transketolase_C"/>
    <property type="match status" value="1"/>
</dbReference>
<dbReference type="InterPro" id="IPR005475">
    <property type="entry name" value="Transketolase-like_Pyr-bd"/>
</dbReference>
<evidence type="ECO:0000313" key="5">
    <source>
        <dbReference type="EMBL" id="CAB4722700.1"/>
    </source>
</evidence>
<sequence>MSASQDELSFRNAIREAIDEELAADSDVIFFGEDVAEAGGVFAVTPGLRDKYGDERVFDTPISELALSSAAFGSAVAGLRPIVEIMFADFLFLAMDSLVNQSAKYWYLSNEQKSIPLVVRSAVGGGIGFGPIHSQVPISWFLGVPGLKIIAPSTANDAKRLLKAAIRDENPVLFFEHKALYATTEVREELTGQEILGKARIVREGSDITLVSCMKGVADCLEAARLLSEIGISAEVLDLRSLRPMDNEMIQSSFSKTKSLLVVEEGPITGGWAGEVISIANEVNNDGMKLWRIATEDRPIPFSPALENEFYPSATTIFESVRERHAR</sequence>
<dbReference type="Gene3D" id="3.40.50.970">
    <property type="match status" value="1"/>
</dbReference>